<accession>A0ABZ0F5U0</accession>
<evidence type="ECO:0000313" key="2">
    <source>
        <dbReference type="Proteomes" id="UP001302667"/>
    </source>
</evidence>
<dbReference type="EMBL" id="CP136584">
    <property type="protein sequence ID" value="WOE64964.1"/>
    <property type="molecule type" value="Genomic_DNA"/>
</dbReference>
<gene>
    <name evidence="1" type="ORF">RY972_12845</name>
</gene>
<dbReference type="RefSeq" id="WP_317102193.1">
    <property type="nucleotide sequence ID" value="NZ_CP136584.1"/>
</dbReference>
<dbReference type="InterPro" id="IPR022267">
    <property type="entry name" value="Asp2"/>
</dbReference>
<reference evidence="1 2" key="1">
    <citation type="submission" date="2023-10" db="EMBL/GenBank/DDBJ databases">
        <title>Genome analysis of psychrotrophic aerobic bacterium Aeromonas allosaccharophila BIM B-1809 isolated from infected fish.</title>
        <authorList>
            <person name="Leanovich S.I."/>
            <person name="Sidarenka A.V."/>
            <person name="Akhremchuk A.E."/>
            <person name="Sikolenko M.A."/>
            <person name="Valentovich L.N."/>
        </authorList>
    </citation>
    <scope>NUCLEOTIDE SEQUENCE [LARGE SCALE GENOMIC DNA]</scope>
    <source>
        <strain evidence="1 2">BIM B-1809</strain>
    </source>
</reference>
<dbReference type="Pfam" id="PF16929">
    <property type="entry name" value="Asp2"/>
    <property type="match status" value="1"/>
</dbReference>
<keyword evidence="2" id="KW-1185">Reference proteome</keyword>
<dbReference type="Gene3D" id="3.40.50.1820">
    <property type="entry name" value="alpha/beta hydrolase"/>
    <property type="match status" value="1"/>
</dbReference>
<dbReference type="InterPro" id="IPR029058">
    <property type="entry name" value="AB_hydrolase_fold"/>
</dbReference>
<protein>
    <submittedName>
        <fullName evidence="1">Accessory Sec system protein Asp2</fullName>
    </submittedName>
</protein>
<organism evidence="1 2">
    <name type="scientific">Aeromonas allosaccharophila</name>
    <dbReference type="NCBI Taxonomy" id="656"/>
    <lineage>
        <taxon>Bacteria</taxon>
        <taxon>Pseudomonadati</taxon>
        <taxon>Pseudomonadota</taxon>
        <taxon>Gammaproteobacteria</taxon>
        <taxon>Aeromonadales</taxon>
        <taxon>Aeromonadaceae</taxon>
        <taxon>Aeromonas</taxon>
    </lineage>
</organism>
<evidence type="ECO:0000313" key="1">
    <source>
        <dbReference type="EMBL" id="WOE64964.1"/>
    </source>
</evidence>
<sequence>MKRIESEFYFEDRTLKYLFQESKQDRRHLLVVFSGFGANTSIDYDFIGEPAYSCRSNILWIKDDINNECTYYLCENAQFNIEKAVLSLIDTTIEELNISRDMCTLMGFSKGGSAALYYGLKYNFKNIISSCPQLLIGSYAVKNWPQVATHMFGKSVADDTISIADRLIPDLLKGDSNLDRNIYLISSPNDEQFSNEIEPYLCHFFKYKNFSFVFTESSLAWQHNKVTRYNLPIILSIVYAHGDGIYPVFGQVTNGIDQKKIQANTNSVKIYPNKGQGVAHFTGMKIQDGRIFPQGVAFIKGIECSNYSDIMHTLIIEGCGGLFEFKLGKIIDKDINYKYYEHIYYDYSAASFTSIAHKGLDIKSIPNGKYDLKIRIHTDSQTLCLPIKSLHKISSLVIDGNRSMHFSSFSSGAKLIISDTICDEDIFVFYVKDKWYENGRLHYEGVFSIKGVEVIDWGDAIYLLILKNTSKTFTFRLGMRDVAALNELYKEDLGIYQKSYFCSLSGQGVDVSGVPGGTYKVYISMIHNGHTYTQYAGDDIKF</sequence>
<dbReference type="SUPFAM" id="SSF53474">
    <property type="entry name" value="alpha/beta-Hydrolases"/>
    <property type="match status" value="1"/>
</dbReference>
<name>A0ABZ0F5U0_9GAMM</name>
<dbReference type="Proteomes" id="UP001302667">
    <property type="component" value="Chromosome"/>
</dbReference>
<proteinExistence type="predicted"/>